<evidence type="ECO:0000256" key="8">
    <source>
        <dbReference type="ARBA" id="ARBA00045608"/>
    </source>
</evidence>
<dbReference type="GO" id="GO:0005787">
    <property type="term" value="C:signal peptidase complex"/>
    <property type="evidence" value="ECO:0007669"/>
    <property type="project" value="InterPro"/>
</dbReference>
<feature type="transmembrane region" description="Helical" evidence="9">
    <location>
        <begin position="77"/>
        <end position="100"/>
    </location>
</feature>
<gene>
    <name evidence="10" type="ORF">BDW47DRAFT_107528</name>
</gene>
<comment type="similarity">
    <text evidence="2">Belongs to the SPCS2 family.</text>
</comment>
<organism evidence="10 11">
    <name type="scientific">Aspergillus candidus</name>
    <dbReference type="NCBI Taxonomy" id="41067"/>
    <lineage>
        <taxon>Eukaryota</taxon>
        <taxon>Fungi</taxon>
        <taxon>Dikarya</taxon>
        <taxon>Ascomycota</taxon>
        <taxon>Pezizomycotina</taxon>
        <taxon>Eurotiomycetes</taxon>
        <taxon>Eurotiomycetidae</taxon>
        <taxon>Eurotiales</taxon>
        <taxon>Aspergillaceae</taxon>
        <taxon>Aspergillus</taxon>
        <taxon>Aspergillus subgen. Circumdati</taxon>
    </lineage>
</organism>
<dbReference type="InterPro" id="IPR009582">
    <property type="entry name" value="Spc2/SPCS2"/>
</dbReference>
<dbReference type="GO" id="GO:0045047">
    <property type="term" value="P:protein targeting to ER"/>
    <property type="evidence" value="ECO:0007669"/>
    <property type="project" value="TreeGrafter"/>
</dbReference>
<dbReference type="OrthoDB" id="29558at2759"/>
<dbReference type="GeneID" id="36520195"/>
<evidence type="ECO:0000313" key="10">
    <source>
        <dbReference type="EMBL" id="PLB37179.1"/>
    </source>
</evidence>
<evidence type="ECO:0000256" key="1">
    <source>
        <dbReference type="ARBA" id="ARBA00004477"/>
    </source>
</evidence>
<protein>
    <recommendedName>
        <fullName evidence="3">Signal peptidase complex subunit 2</fullName>
    </recommendedName>
</protein>
<evidence type="ECO:0000256" key="9">
    <source>
        <dbReference type="SAM" id="Phobius"/>
    </source>
</evidence>
<name>A0A2I2F983_ASPCN</name>
<evidence type="ECO:0000256" key="7">
    <source>
        <dbReference type="ARBA" id="ARBA00023136"/>
    </source>
</evidence>
<dbReference type="AlphaFoldDB" id="A0A2I2F983"/>
<evidence type="ECO:0000256" key="3">
    <source>
        <dbReference type="ARBA" id="ARBA00017057"/>
    </source>
</evidence>
<keyword evidence="7 9" id="KW-0472">Membrane</keyword>
<dbReference type="PANTHER" id="PTHR13085:SF0">
    <property type="entry name" value="SIGNAL PEPTIDASE COMPLEX SUBUNIT 2"/>
    <property type="match status" value="1"/>
</dbReference>
<comment type="subcellular location">
    <subcellularLocation>
        <location evidence="1">Endoplasmic reticulum membrane</location>
        <topology evidence="1">Multi-pass membrane protein</topology>
    </subcellularLocation>
</comment>
<dbReference type="PANTHER" id="PTHR13085">
    <property type="entry name" value="MICROSOMAL SIGNAL PEPTIDASE 25 KDA SUBUNIT"/>
    <property type="match status" value="1"/>
</dbReference>
<keyword evidence="11" id="KW-1185">Reference proteome</keyword>
<dbReference type="EMBL" id="KZ559145">
    <property type="protein sequence ID" value="PLB37179.1"/>
    <property type="molecule type" value="Genomic_DNA"/>
</dbReference>
<proteinExistence type="inferred from homology"/>
<reference evidence="10 11" key="1">
    <citation type="submission" date="2017-12" db="EMBL/GenBank/DDBJ databases">
        <authorList>
            <consortium name="DOE Joint Genome Institute"/>
            <person name="Haridas S."/>
            <person name="Kjaerbolling I."/>
            <person name="Vesth T.C."/>
            <person name="Frisvad J.C."/>
            <person name="Nybo J.L."/>
            <person name="Theobald S."/>
            <person name="Kuo A."/>
            <person name="Bowyer P."/>
            <person name="Matsuda Y."/>
            <person name="Mondo S."/>
            <person name="Lyhne E.K."/>
            <person name="Kogle M.E."/>
            <person name="Clum A."/>
            <person name="Lipzen A."/>
            <person name="Salamov A."/>
            <person name="Ngan C.Y."/>
            <person name="Daum C."/>
            <person name="Chiniquy J."/>
            <person name="Barry K."/>
            <person name="LaButti K."/>
            <person name="Simmons B.A."/>
            <person name="Magnuson J.K."/>
            <person name="Mortensen U.H."/>
            <person name="Larsen T.O."/>
            <person name="Grigoriev I.V."/>
            <person name="Baker S.E."/>
            <person name="Andersen M.R."/>
            <person name="Nordberg H.P."/>
            <person name="Cantor M.N."/>
            <person name="Hua S.X."/>
        </authorList>
    </citation>
    <scope>NUCLEOTIDE SEQUENCE [LARGE SCALE GENOMIC DNA]</scope>
    <source>
        <strain evidence="10 11">CBS 102.13</strain>
    </source>
</reference>
<dbReference type="GO" id="GO:0006465">
    <property type="term" value="P:signal peptide processing"/>
    <property type="evidence" value="ECO:0007669"/>
    <property type="project" value="InterPro"/>
</dbReference>
<evidence type="ECO:0000256" key="4">
    <source>
        <dbReference type="ARBA" id="ARBA00022692"/>
    </source>
</evidence>
<dbReference type="Pfam" id="PF06703">
    <property type="entry name" value="SPC25"/>
    <property type="match status" value="1"/>
</dbReference>
<keyword evidence="4 9" id="KW-0812">Transmembrane</keyword>
<dbReference type="RefSeq" id="XP_024671191.1">
    <property type="nucleotide sequence ID" value="XM_024813035.1"/>
</dbReference>
<evidence type="ECO:0000256" key="5">
    <source>
        <dbReference type="ARBA" id="ARBA00022824"/>
    </source>
</evidence>
<keyword evidence="5" id="KW-0256">Endoplasmic reticulum</keyword>
<accession>A0A2I2F983</accession>
<keyword evidence="6 9" id="KW-1133">Transmembrane helix</keyword>
<feature type="transmembrane region" description="Helical" evidence="9">
    <location>
        <begin position="47"/>
        <end position="65"/>
    </location>
</feature>
<evidence type="ECO:0000256" key="6">
    <source>
        <dbReference type="ARBA" id="ARBA00022989"/>
    </source>
</evidence>
<evidence type="ECO:0000313" key="11">
    <source>
        <dbReference type="Proteomes" id="UP000234585"/>
    </source>
</evidence>
<dbReference type="Proteomes" id="UP000234585">
    <property type="component" value="Unassembled WGS sequence"/>
</dbReference>
<evidence type="ECO:0000256" key="2">
    <source>
        <dbReference type="ARBA" id="ARBA00007324"/>
    </source>
</evidence>
<sequence>MASTEQVKVPVYSTNDLKSTTDDSLAPFLTSLPQPYTFTQDHTKTNVHFLVGYTAVAISAFTFYADRYLGWEATHSPWIIAAVGTYFALNTFLTYWVWAVEAGEVFRGKRASGETISIRTSSKKHSPLYKLHIEYKSAAGKTLQNKEIETSFAGWFAADGTFHARPLHQWLASEVEVLRLALKEIEKKKGTGEDLKR</sequence>
<comment type="function">
    <text evidence="8">Component of the signal peptidase complex (SPC) which catalyzes the cleavage of N-terminal signal sequences from nascent proteins as they are translocated into the lumen of the endoplasmic reticulum. Enhances the enzymatic activity of SPC and facilitates the interactions between different components of the translocation site.</text>
</comment>